<name>A0A4Y7Q2G9_9AGAM</name>
<dbReference type="EMBL" id="ML170183">
    <property type="protein sequence ID" value="TDL21059.1"/>
    <property type="molecule type" value="Genomic_DNA"/>
</dbReference>
<dbReference type="InterPro" id="IPR011320">
    <property type="entry name" value="RNase_H1_N"/>
</dbReference>
<dbReference type="InterPro" id="IPR009027">
    <property type="entry name" value="Ribosomal_bL9/RNase_H1_N"/>
</dbReference>
<dbReference type="AlphaFoldDB" id="A0A4Y7Q2G9"/>
<feature type="compositionally biased region" description="Low complexity" evidence="1">
    <location>
        <begin position="475"/>
        <end position="488"/>
    </location>
</feature>
<dbReference type="InterPro" id="IPR037056">
    <property type="entry name" value="RNase_H1_N_sf"/>
</dbReference>
<dbReference type="SUPFAM" id="SSF55658">
    <property type="entry name" value="L9 N-domain-like"/>
    <property type="match status" value="1"/>
</dbReference>
<accession>A0A4Y7Q2G9</accession>
<feature type="region of interest" description="Disordered" evidence="1">
    <location>
        <begin position="429"/>
        <end position="519"/>
    </location>
</feature>
<dbReference type="VEuPathDB" id="FungiDB:BD410DRAFT_804491"/>
<dbReference type="OrthoDB" id="3270804at2759"/>
<evidence type="ECO:0000313" key="3">
    <source>
        <dbReference type="EMBL" id="TDL21059.1"/>
    </source>
</evidence>
<gene>
    <name evidence="3" type="ORF">BD410DRAFT_804491</name>
</gene>
<evidence type="ECO:0000259" key="2">
    <source>
        <dbReference type="Pfam" id="PF01693"/>
    </source>
</evidence>
<proteinExistence type="predicted"/>
<feature type="domain" description="Ribonuclease H1 N-terminal" evidence="2">
    <location>
        <begin position="373"/>
        <end position="414"/>
    </location>
</feature>
<evidence type="ECO:0000256" key="1">
    <source>
        <dbReference type="SAM" id="MobiDB-lite"/>
    </source>
</evidence>
<organism evidence="3 4">
    <name type="scientific">Rickenella mellea</name>
    <dbReference type="NCBI Taxonomy" id="50990"/>
    <lineage>
        <taxon>Eukaryota</taxon>
        <taxon>Fungi</taxon>
        <taxon>Dikarya</taxon>
        <taxon>Basidiomycota</taxon>
        <taxon>Agaricomycotina</taxon>
        <taxon>Agaricomycetes</taxon>
        <taxon>Hymenochaetales</taxon>
        <taxon>Rickenellaceae</taxon>
        <taxon>Rickenella</taxon>
    </lineage>
</organism>
<reference evidence="3 4" key="1">
    <citation type="submission" date="2018-06" db="EMBL/GenBank/DDBJ databases">
        <title>A transcriptomic atlas of mushroom development highlights an independent origin of complex multicellularity.</title>
        <authorList>
            <consortium name="DOE Joint Genome Institute"/>
            <person name="Krizsan K."/>
            <person name="Almasi E."/>
            <person name="Merenyi Z."/>
            <person name="Sahu N."/>
            <person name="Viragh M."/>
            <person name="Koszo T."/>
            <person name="Mondo S."/>
            <person name="Kiss B."/>
            <person name="Balint B."/>
            <person name="Kues U."/>
            <person name="Barry K."/>
            <person name="Hegedus J.C."/>
            <person name="Henrissat B."/>
            <person name="Johnson J."/>
            <person name="Lipzen A."/>
            <person name="Ohm R."/>
            <person name="Nagy I."/>
            <person name="Pangilinan J."/>
            <person name="Yan J."/>
            <person name="Xiong Y."/>
            <person name="Grigoriev I.V."/>
            <person name="Hibbett D.S."/>
            <person name="Nagy L.G."/>
        </authorList>
    </citation>
    <scope>NUCLEOTIDE SEQUENCE [LARGE SCALE GENOMIC DNA]</scope>
    <source>
        <strain evidence="3 4">SZMC22713</strain>
    </source>
</reference>
<sequence>MNGNSLKYAALVRPKKASPEPQWSKGVWPLSNEEFGNILEFIHMNANFAETDLLICFYPLPSPTDNLCDNQLCGEFPPLNRDTRLLSTFPLQQSLRQSTPRRISTVKLRHPNAVHMDAHLIKAGIEIIREIMADQCFHHQITLVDQSTWKFKFQSFLGTYKNTFTPISLHQHRIAKSAIHLPTVRAFNTPVKSQISQIVALMCCTLPTTDPNPTQATERRLPTSPLAVRVHTVATETHQKSGIKLQDMECLCEVIKPKYFALCDDVESIGDIHEFFVRRVSLPSPSLFSSGVNWDLARNNVDTICNLAPTLSPPPPERGFTSEVTGAIVEFVVTQVWDAITGITRGIFNVVNREYTRFSNARAPIPTVKRRRWYVVTAGTVPGVYDDLALATKNAVGIPGGLYKRFTLEADARAAFEYASANDAVVVIPPRVERKPPPPPPPSVTDDEGDDGPQSDTPIQPTNSSPALSTLFQDAPASPASSMFASCPDGITEPIEIESEEDSEEEYEESESVPSIRSDVDFYFEGGRFHTLH</sequence>
<protein>
    <recommendedName>
        <fullName evidence="2">Ribonuclease H1 N-terminal domain-containing protein</fullName>
    </recommendedName>
</protein>
<feature type="compositionally biased region" description="Polar residues" evidence="1">
    <location>
        <begin position="454"/>
        <end position="472"/>
    </location>
</feature>
<feature type="compositionally biased region" description="Acidic residues" evidence="1">
    <location>
        <begin position="495"/>
        <end position="511"/>
    </location>
</feature>
<evidence type="ECO:0000313" key="4">
    <source>
        <dbReference type="Proteomes" id="UP000294933"/>
    </source>
</evidence>
<dbReference type="Proteomes" id="UP000294933">
    <property type="component" value="Unassembled WGS sequence"/>
</dbReference>
<dbReference type="Pfam" id="PF01693">
    <property type="entry name" value="Cauli_VI"/>
    <property type="match status" value="1"/>
</dbReference>
<keyword evidence="4" id="KW-1185">Reference proteome</keyword>
<dbReference type="Gene3D" id="3.40.970.10">
    <property type="entry name" value="Ribonuclease H1, N-terminal domain"/>
    <property type="match status" value="1"/>
</dbReference>